<evidence type="ECO:0008006" key="6">
    <source>
        <dbReference type="Google" id="ProtNLM"/>
    </source>
</evidence>
<dbReference type="InterPro" id="IPR051387">
    <property type="entry name" value="BAF"/>
</dbReference>
<gene>
    <name evidence="4" type="ORF">RN001_004023</name>
</gene>
<proteinExistence type="predicted"/>
<dbReference type="GO" id="GO:0005634">
    <property type="term" value="C:nucleus"/>
    <property type="evidence" value="ECO:0007669"/>
    <property type="project" value="UniProtKB-SubCell"/>
</dbReference>
<dbReference type="InterPro" id="IPR036617">
    <property type="entry name" value="BAF_sf"/>
</dbReference>
<dbReference type="Pfam" id="PF02961">
    <property type="entry name" value="SAM_BAF"/>
    <property type="match status" value="1"/>
</dbReference>
<name>A0AAN7QA28_9COLE</name>
<sequence>MQAIQNFSKEPMENKPTKALPGIGNVLSKRMKEQGFEKASQIYRQFMMLNRDYVRFENWMKENFKADRNNTTKCFNALDLYFRNFNE</sequence>
<comment type="subcellular location">
    <subcellularLocation>
        <location evidence="1">Nucleus</location>
    </subcellularLocation>
</comment>
<evidence type="ECO:0000256" key="3">
    <source>
        <dbReference type="SAM" id="MobiDB-lite"/>
    </source>
</evidence>
<dbReference type="AlphaFoldDB" id="A0AAN7QA28"/>
<evidence type="ECO:0000256" key="2">
    <source>
        <dbReference type="ARBA" id="ARBA00023242"/>
    </source>
</evidence>
<dbReference type="PANTHER" id="PTHR47507:SF6">
    <property type="entry name" value="BARRIER-TO-AUTOINTEGRATION FACTOR"/>
    <property type="match status" value="1"/>
</dbReference>
<accession>A0AAN7QA28</accession>
<dbReference type="SUPFAM" id="SSF47798">
    <property type="entry name" value="Barrier-to-autointegration factor, BAF"/>
    <property type="match status" value="1"/>
</dbReference>
<dbReference type="PANTHER" id="PTHR47507">
    <property type="entry name" value="BARRIER TO AUTOINTEGRATION FACTOR 2"/>
    <property type="match status" value="1"/>
</dbReference>
<evidence type="ECO:0000313" key="5">
    <source>
        <dbReference type="Proteomes" id="UP001353858"/>
    </source>
</evidence>
<dbReference type="GO" id="GO:0000793">
    <property type="term" value="C:condensed chromosome"/>
    <property type="evidence" value="ECO:0007669"/>
    <property type="project" value="TreeGrafter"/>
</dbReference>
<dbReference type="InterPro" id="IPR004122">
    <property type="entry name" value="BAF_prot"/>
</dbReference>
<dbReference type="GO" id="GO:0051276">
    <property type="term" value="P:chromosome organization"/>
    <property type="evidence" value="ECO:0007669"/>
    <property type="project" value="TreeGrafter"/>
</dbReference>
<dbReference type="GO" id="GO:0003677">
    <property type="term" value="F:DNA binding"/>
    <property type="evidence" value="ECO:0007669"/>
    <property type="project" value="InterPro"/>
</dbReference>
<dbReference type="Proteomes" id="UP001353858">
    <property type="component" value="Unassembled WGS sequence"/>
</dbReference>
<organism evidence="4 5">
    <name type="scientific">Aquatica leii</name>
    <dbReference type="NCBI Taxonomy" id="1421715"/>
    <lineage>
        <taxon>Eukaryota</taxon>
        <taxon>Metazoa</taxon>
        <taxon>Ecdysozoa</taxon>
        <taxon>Arthropoda</taxon>
        <taxon>Hexapoda</taxon>
        <taxon>Insecta</taxon>
        <taxon>Pterygota</taxon>
        <taxon>Neoptera</taxon>
        <taxon>Endopterygota</taxon>
        <taxon>Coleoptera</taxon>
        <taxon>Polyphaga</taxon>
        <taxon>Elateriformia</taxon>
        <taxon>Elateroidea</taxon>
        <taxon>Lampyridae</taxon>
        <taxon>Luciolinae</taxon>
        <taxon>Aquatica</taxon>
    </lineage>
</organism>
<feature type="region of interest" description="Disordered" evidence="3">
    <location>
        <begin position="1"/>
        <end position="23"/>
    </location>
</feature>
<evidence type="ECO:0000256" key="1">
    <source>
        <dbReference type="ARBA" id="ARBA00004123"/>
    </source>
</evidence>
<dbReference type="SMART" id="SM01023">
    <property type="entry name" value="BAF"/>
    <property type="match status" value="1"/>
</dbReference>
<evidence type="ECO:0000313" key="4">
    <source>
        <dbReference type="EMBL" id="KAK4887752.1"/>
    </source>
</evidence>
<keyword evidence="5" id="KW-1185">Reference proteome</keyword>
<reference evidence="5" key="1">
    <citation type="submission" date="2023-01" db="EMBL/GenBank/DDBJ databases">
        <title>Key to firefly adult light organ development and bioluminescence: homeobox transcription factors regulate luciferase expression and transportation to peroxisome.</title>
        <authorList>
            <person name="Fu X."/>
        </authorList>
    </citation>
    <scope>NUCLEOTIDE SEQUENCE [LARGE SCALE GENOMIC DNA]</scope>
</reference>
<keyword evidence="2" id="KW-0539">Nucleus</keyword>
<comment type="caution">
    <text evidence="4">The sequence shown here is derived from an EMBL/GenBank/DDBJ whole genome shotgun (WGS) entry which is preliminary data.</text>
</comment>
<dbReference type="Gene3D" id="1.10.150.40">
    <property type="entry name" value="Barrier-to-autointegration factor, BAF"/>
    <property type="match status" value="1"/>
</dbReference>
<dbReference type="EMBL" id="JARPUR010000001">
    <property type="protein sequence ID" value="KAK4887752.1"/>
    <property type="molecule type" value="Genomic_DNA"/>
</dbReference>
<protein>
    <recommendedName>
        <fullName evidence="6">Barrier-to-autointegration factor</fullName>
    </recommendedName>
</protein>